<dbReference type="GO" id="GO:0003700">
    <property type="term" value="F:DNA-binding transcription factor activity"/>
    <property type="evidence" value="ECO:0007669"/>
    <property type="project" value="UniProtKB-UniRule"/>
</dbReference>
<dbReference type="Proteomes" id="UP000699691">
    <property type="component" value="Unassembled WGS sequence"/>
</dbReference>
<protein>
    <recommendedName>
        <fullName evidence="1 7">Transcriptional regulator MraZ</fullName>
    </recommendedName>
</protein>
<dbReference type="InterPro" id="IPR007159">
    <property type="entry name" value="SpoVT-AbrB_dom"/>
</dbReference>
<dbReference type="CDD" id="cd16320">
    <property type="entry name" value="MraZ_N"/>
    <property type="match status" value="1"/>
</dbReference>
<evidence type="ECO:0000256" key="1">
    <source>
        <dbReference type="ARBA" id="ARBA00013860"/>
    </source>
</evidence>
<comment type="subunit">
    <text evidence="7">Forms oligomers.</text>
</comment>
<dbReference type="HAMAP" id="MF_01008">
    <property type="entry name" value="MraZ"/>
    <property type="match status" value="1"/>
</dbReference>
<sequence>MVLVGEYTSKVTSGHRVAIPKSFRKIIGKELIVTRGFEPHLILVNQPQFTNLTRGVSDQPFISGEVREVSRYLMGGAYEIQPDAQGRFVIPEKLLAHANIQNDVVFLGLGQWVEIWDELVWKKHELTLGKQSAQIANRLSRLAEPVQ</sequence>
<dbReference type="GO" id="GO:0009295">
    <property type="term" value="C:nucleoid"/>
    <property type="evidence" value="ECO:0007669"/>
    <property type="project" value="UniProtKB-SubCell"/>
</dbReference>
<dbReference type="GO" id="GO:0005737">
    <property type="term" value="C:cytoplasm"/>
    <property type="evidence" value="ECO:0007669"/>
    <property type="project" value="UniProtKB-UniRule"/>
</dbReference>
<comment type="subcellular location">
    <subcellularLocation>
        <location evidence="7">Cytoplasm</location>
        <location evidence="7">Nucleoid</location>
    </subcellularLocation>
</comment>
<comment type="caution">
    <text evidence="9">The sequence shown here is derived from an EMBL/GenBank/DDBJ whole genome shotgun (WGS) entry which is preliminary data.</text>
</comment>
<dbReference type="InterPro" id="IPR003444">
    <property type="entry name" value="MraZ"/>
</dbReference>
<evidence type="ECO:0000256" key="7">
    <source>
        <dbReference type="HAMAP-Rule" id="MF_01008"/>
    </source>
</evidence>
<dbReference type="CDD" id="cd16321">
    <property type="entry name" value="MraZ_C"/>
    <property type="match status" value="1"/>
</dbReference>
<dbReference type="Gene3D" id="3.40.1550.20">
    <property type="entry name" value="Transcriptional regulator MraZ domain"/>
    <property type="match status" value="1"/>
</dbReference>
<evidence type="ECO:0000256" key="2">
    <source>
        <dbReference type="ARBA" id="ARBA00022490"/>
    </source>
</evidence>
<evidence type="ECO:0000256" key="4">
    <source>
        <dbReference type="ARBA" id="ARBA00023015"/>
    </source>
</evidence>
<keyword evidence="4 7" id="KW-0805">Transcription regulation</keyword>
<dbReference type="PROSITE" id="PS51740">
    <property type="entry name" value="SPOVT_ABRB"/>
    <property type="match status" value="2"/>
</dbReference>
<evidence type="ECO:0000256" key="5">
    <source>
        <dbReference type="ARBA" id="ARBA00023125"/>
    </source>
</evidence>
<accession>A0A955LW93</accession>
<dbReference type="InterPro" id="IPR035644">
    <property type="entry name" value="MraZ_C"/>
</dbReference>
<reference evidence="9" key="2">
    <citation type="journal article" date="2021" name="Microbiome">
        <title>Successional dynamics and alternative stable states in a saline activated sludge microbial community over 9 years.</title>
        <authorList>
            <person name="Wang Y."/>
            <person name="Ye J."/>
            <person name="Ju F."/>
            <person name="Liu L."/>
            <person name="Boyd J.A."/>
            <person name="Deng Y."/>
            <person name="Parks D.H."/>
            <person name="Jiang X."/>
            <person name="Yin X."/>
            <person name="Woodcroft B.J."/>
            <person name="Tyson G.W."/>
            <person name="Hugenholtz P."/>
            <person name="Polz M.F."/>
            <person name="Zhang T."/>
        </authorList>
    </citation>
    <scope>NUCLEOTIDE SEQUENCE</scope>
    <source>
        <strain evidence="9">HKST-UBA02</strain>
    </source>
</reference>
<evidence type="ECO:0000256" key="3">
    <source>
        <dbReference type="ARBA" id="ARBA00022737"/>
    </source>
</evidence>
<dbReference type="PANTHER" id="PTHR34701">
    <property type="entry name" value="TRANSCRIPTIONAL REGULATOR MRAZ"/>
    <property type="match status" value="1"/>
</dbReference>
<reference evidence="9" key="1">
    <citation type="submission" date="2020-04" db="EMBL/GenBank/DDBJ databases">
        <authorList>
            <person name="Zhang T."/>
        </authorList>
    </citation>
    <scope>NUCLEOTIDE SEQUENCE</scope>
    <source>
        <strain evidence="9">HKST-UBA02</strain>
    </source>
</reference>
<evidence type="ECO:0000313" key="9">
    <source>
        <dbReference type="EMBL" id="MCA9397685.1"/>
    </source>
</evidence>
<dbReference type="SUPFAM" id="SSF89447">
    <property type="entry name" value="AbrB/MazE/MraZ-like"/>
    <property type="match status" value="1"/>
</dbReference>
<dbReference type="AlphaFoldDB" id="A0A955LW93"/>
<evidence type="ECO:0000313" key="10">
    <source>
        <dbReference type="Proteomes" id="UP000699691"/>
    </source>
</evidence>
<keyword evidence="2 7" id="KW-0963">Cytoplasm</keyword>
<name>A0A955LW93_UNCKA</name>
<dbReference type="InterPro" id="IPR038619">
    <property type="entry name" value="MraZ_sf"/>
</dbReference>
<keyword evidence="5 7" id="KW-0238">DNA-binding</keyword>
<evidence type="ECO:0000259" key="8">
    <source>
        <dbReference type="PROSITE" id="PS51740"/>
    </source>
</evidence>
<feature type="domain" description="SpoVT-AbrB" evidence="8">
    <location>
        <begin position="77"/>
        <end position="120"/>
    </location>
</feature>
<dbReference type="GO" id="GO:0000976">
    <property type="term" value="F:transcription cis-regulatory region binding"/>
    <property type="evidence" value="ECO:0007669"/>
    <property type="project" value="TreeGrafter"/>
</dbReference>
<evidence type="ECO:0000256" key="6">
    <source>
        <dbReference type="ARBA" id="ARBA00023163"/>
    </source>
</evidence>
<comment type="similarity">
    <text evidence="7">Belongs to the MraZ family.</text>
</comment>
<dbReference type="InterPro" id="IPR020603">
    <property type="entry name" value="MraZ_dom"/>
</dbReference>
<dbReference type="InterPro" id="IPR035642">
    <property type="entry name" value="MraZ_N"/>
</dbReference>
<keyword evidence="3" id="KW-0677">Repeat</keyword>
<organism evidence="9 10">
    <name type="scientific">candidate division WWE3 bacterium</name>
    <dbReference type="NCBI Taxonomy" id="2053526"/>
    <lineage>
        <taxon>Bacteria</taxon>
        <taxon>Katanobacteria</taxon>
    </lineage>
</organism>
<keyword evidence="6 7" id="KW-0804">Transcription</keyword>
<proteinExistence type="inferred from homology"/>
<dbReference type="EMBL" id="JAGQKY010000102">
    <property type="protein sequence ID" value="MCA9397685.1"/>
    <property type="molecule type" value="Genomic_DNA"/>
</dbReference>
<dbReference type="GO" id="GO:2000143">
    <property type="term" value="P:negative regulation of DNA-templated transcription initiation"/>
    <property type="evidence" value="ECO:0007669"/>
    <property type="project" value="TreeGrafter"/>
</dbReference>
<feature type="domain" description="SpoVT-AbrB" evidence="8">
    <location>
        <begin position="6"/>
        <end position="48"/>
    </location>
</feature>
<dbReference type="InterPro" id="IPR037914">
    <property type="entry name" value="SpoVT-AbrB_sf"/>
</dbReference>
<dbReference type="Pfam" id="PF02381">
    <property type="entry name" value="MraZ"/>
    <property type="match status" value="1"/>
</dbReference>
<gene>
    <name evidence="7" type="primary">mraZ</name>
    <name evidence="9" type="ORF">KC573_02550</name>
</gene>
<dbReference type="PANTHER" id="PTHR34701:SF1">
    <property type="entry name" value="TRANSCRIPTIONAL REGULATOR MRAZ"/>
    <property type="match status" value="1"/>
</dbReference>